<reference evidence="2 3" key="1">
    <citation type="submission" date="2018-05" db="EMBL/GenBank/DDBJ databases">
        <title>Genome comparison of Eubacterium sp.</title>
        <authorList>
            <person name="Feng Y."/>
            <person name="Sanchez-Andrea I."/>
            <person name="Stams A.J.M."/>
            <person name="De Vos W.M."/>
        </authorList>
    </citation>
    <scope>NUCLEOTIDE SEQUENCE [LARGE SCALE GENOMIC DNA]</scope>
    <source>
        <strain evidence="2 3">YI</strain>
    </source>
</reference>
<feature type="transmembrane region" description="Helical" evidence="1">
    <location>
        <begin position="183"/>
        <end position="199"/>
    </location>
</feature>
<evidence type="ECO:0000313" key="3">
    <source>
        <dbReference type="Proteomes" id="UP000218387"/>
    </source>
</evidence>
<keyword evidence="1" id="KW-0812">Transmembrane</keyword>
<evidence type="ECO:0008006" key="4">
    <source>
        <dbReference type="Google" id="ProtNLM"/>
    </source>
</evidence>
<sequence>MLYNKNNKADYYVFCFIMVLFFMFLLLQYRNVFMYFDDYGYVTLSYAVQVPGIEGTNYSLAQLFEFLKLHYNGWGGRVFAYFLEIILLKNGLWIMRLFMSFVVCGLFYIIHYYVLKSGGKKIPLAYSGILACSLFGFIQIDVLRDSFFWFIAAMVYLVPTILFLIGFIFYIKINIKERSRDNIAYKLISFLCFLLLSSSQEQLGGALIVTFIFILLLKKLYFKIRIEKFDIISLLGICGAFCFLVFSPGNRLRLSVTETSNGGEISFLDKLLLNFEGVAKLFFSDSFYLFLLLVLITTLVISICLIKRKWGLKCVNYFYCTLNIIIFILVLKTNGNLYSLTENTTHTIILNITLILFVLLTFIQIETYYILEKKFIIVISFMFGFITVGALIVSPTLTLRSFAPFMLIYFIVALDVFVKIVYHIRRKKIQVGFIGVIVAISIFSLLPVYNGYGINSRVLKYNEQILLEAKEKEKTNFRIDSIILCKLKDDLYGYVMPYYYDNGVTSAMKIYYSLPESVSFEWIDPDLILIN</sequence>
<keyword evidence="3" id="KW-1185">Reference proteome</keyword>
<feature type="transmembrane region" description="Helical" evidence="1">
    <location>
        <begin position="375"/>
        <end position="396"/>
    </location>
</feature>
<feature type="transmembrane region" description="Helical" evidence="1">
    <location>
        <begin position="429"/>
        <end position="449"/>
    </location>
</feature>
<keyword evidence="1" id="KW-0472">Membrane</keyword>
<accession>A0A2A5T8L1</accession>
<protein>
    <recommendedName>
        <fullName evidence="4">Glycosyltransferase RgtA/B/C/D-like domain-containing protein</fullName>
    </recommendedName>
</protein>
<evidence type="ECO:0000256" key="1">
    <source>
        <dbReference type="SAM" id="Phobius"/>
    </source>
</evidence>
<dbReference type="RefSeq" id="WP_096920327.1">
    <property type="nucleotide sequence ID" value="NZ_CP029487.1"/>
</dbReference>
<dbReference type="EMBL" id="CP029487">
    <property type="protein sequence ID" value="QCT71586.1"/>
    <property type="molecule type" value="Genomic_DNA"/>
</dbReference>
<feature type="transmembrane region" description="Helical" evidence="1">
    <location>
        <begin position="146"/>
        <end position="171"/>
    </location>
</feature>
<dbReference type="Pfam" id="PF19528">
    <property type="entry name" value="DUF6056"/>
    <property type="match status" value="1"/>
</dbReference>
<feature type="transmembrane region" description="Helical" evidence="1">
    <location>
        <begin position="343"/>
        <end position="363"/>
    </location>
</feature>
<keyword evidence="1" id="KW-1133">Transmembrane helix</keyword>
<dbReference type="InterPro" id="IPR045691">
    <property type="entry name" value="DUF6056"/>
</dbReference>
<dbReference type="Proteomes" id="UP000218387">
    <property type="component" value="Chromosome"/>
</dbReference>
<gene>
    <name evidence="2" type="ORF">CPZ25_009700</name>
</gene>
<feature type="transmembrane region" description="Helical" evidence="1">
    <location>
        <begin position="314"/>
        <end position="331"/>
    </location>
</feature>
<organism evidence="2 3">
    <name type="scientific">Eubacterium maltosivorans</name>
    <dbReference type="NCBI Taxonomy" id="2041044"/>
    <lineage>
        <taxon>Bacteria</taxon>
        <taxon>Bacillati</taxon>
        <taxon>Bacillota</taxon>
        <taxon>Clostridia</taxon>
        <taxon>Eubacteriales</taxon>
        <taxon>Eubacteriaceae</taxon>
        <taxon>Eubacterium</taxon>
    </lineage>
</organism>
<feature type="transmembrane region" description="Helical" evidence="1">
    <location>
        <begin position="287"/>
        <end position="307"/>
    </location>
</feature>
<proteinExistence type="predicted"/>
<feature type="transmembrane region" description="Helical" evidence="1">
    <location>
        <begin position="402"/>
        <end position="422"/>
    </location>
</feature>
<dbReference type="AlphaFoldDB" id="A0A2A5T8L1"/>
<evidence type="ECO:0000313" key="2">
    <source>
        <dbReference type="EMBL" id="QCT71586.1"/>
    </source>
</evidence>
<name>A0A2A5T8L1_EUBML</name>
<feature type="transmembrane region" description="Helical" evidence="1">
    <location>
        <begin position="122"/>
        <end position="140"/>
    </location>
</feature>
<feature type="transmembrane region" description="Helical" evidence="1">
    <location>
        <begin position="205"/>
        <end position="222"/>
    </location>
</feature>
<feature type="transmembrane region" description="Helical" evidence="1">
    <location>
        <begin position="229"/>
        <end position="246"/>
    </location>
</feature>
<feature type="transmembrane region" description="Helical" evidence="1">
    <location>
        <begin position="12"/>
        <end position="29"/>
    </location>
</feature>
<dbReference type="KEGG" id="emt:CPZ25_009700"/>
<feature type="transmembrane region" description="Helical" evidence="1">
    <location>
        <begin position="93"/>
        <end position="115"/>
    </location>
</feature>